<dbReference type="Gene3D" id="2.70.50.70">
    <property type="match status" value="1"/>
</dbReference>
<gene>
    <name evidence="1" type="ORF">PHISCL_05363</name>
</gene>
<evidence type="ECO:0000313" key="1">
    <source>
        <dbReference type="EMBL" id="RJE22319.1"/>
    </source>
</evidence>
<keyword evidence="2" id="KW-1185">Reference proteome</keyword>
<dbReference type="AlphaFoldDB" id="A0A3A2ZGJ4"/>
<name>A0A3A2ZGJ4_9EURO</name>
<comment type="caution">
    <text evidence="1">The sequence shown here is derived from an EMBL/GenBank/DDBJ whole genome shotgun (WGS) entry which is preliminary data.</text>
</comment>
<reference evidence="2" key="1">
    <citation type="submission" date="2017-02" db="EMBL/GenBank/DDBJ databases">
        <authorList>
            <person name="Tafer H."/>
            <person name="Lopandic K."/>
        </authorList>
    </citation>
    <scope>NUCLEOTIDE SEQUENCE [LARGE SCALE GENOMIC DNA]</scope>
    <source>
        <strain evidence="2">CBS 366.77</strain>
    </source>
</reference>
<dbReference type="Proteomes" id="UP000266188">
    <property type="component" value="Unassembled WGS sequence"/>
</dbReference>
<proteinExistence type="predicted"/>
<evidence type="ECO:0000313" key="2">
    <source>
        <dbReference type="Proteomes" id="UP000266188"/>
    </source>
</evidence>
<accession>A0A3A2ZGJ4</accession>
<sequence>MSVLSTLASMVPRPTWPGSTIVTEHDKWHGCAQIKVTGSGSGSPSLIYQILGIYNNSMKLFNGLNLWVDSVDSVEDETLETPVGDDVWAGRALSATGLVPRLL</sequence>
<protein>
    <submittedName>
        <fullName evidence="1">Uncharacterized protein</fullName>
    </submittedName>
</protein>
<dbReference type="STRING" id="2070753.A0A3A2ZGJ4"/>
<organism evidence="1 2">
    <name type="scientific">Aspergillus sclerotialis</name>
    <dbReference type="NCBI Taxonomy" id="2070753"/>
    <lineage>
        <taxon>Eukaryota</taxon>
        <taxon>Fungi</taxon>
        <taxon>Dikarya</taxon>
        <taxon>Ascomycota</taxon>
        <taxon>Pezizomycotina</taxon>
        <taxon>Eurotiomycetes</taxon>
        <taxon>Eurotiomycetidae</taxon>
        <taxon>Eurotiales</taxon>
        <taxon>Aspergillaceae</taxon>
        <taxon>Aspergillus</taxon>
        <taxon>Aspergillus subgen. Polypaecilum</taxon>
    </lineage>
</organism>
<dbReference type="OrthoDB" id="3496539at2759"/>
<dbReference type="EMBL" id="MVGC01000175">
    <property type="protein sequence ID" value="RJE22319.1"/>
    <property type="molecule type" value="Genomic_DNA"/>
</dbReference>